<feature type="domain" description="DUF418" evidence="2">
    <location>
        <begin position="220"/>
        <end position="360"/>
    </location>
</feature>
<feature type="transmembrane region" description="Helical" evidence="1">
    <location>
        <begin position="12"/>
        <end position="33"/>
    </location>
</feature>
<dbReference type="PANTHER" id="PTHR30590:SF2">
    <property type="entry name" value="INNER MEMBRANE PROTEIN"/>
    <property type="match status" value="1"/>
</dbReference>
<feature type="transmembrane region" description="Helical" evidence="1">
    <location>
        <begin position="192"/>
        <end position="215"/>
    </location>
</feature>
<organism evidence="3 4">
    <name type="scientific">Anoxybacteroides voinovskiense</name>
    <dbReference type="NCBI Taxonomy" id="230470"/>
    <lineage>
        <taxon>Bacteria</taxon>
        <taxon>Bacillati</taxon>
        <taxon>Bacillota</taxon>
        <taxon>Bacilli</taxon>
        <taxon>Bacillales</taxon>
        <taxon>Anoxybacillaceae</taxon>
        <taxon>Anoxybacteroides</taxon>
    </lineage>
</organism>
<dbReference type="EMBL" id="JACIDE010000017">
    <property type="protein sequence ID" value="MBB4074601.1"/>
    <property type="molecule type" value="Genomic_DNA"/>
</dbReference>
<evidence type="ECO:0000259" key="2">
    <source>
        <dbReference type="Pfam" id="PF04235"/>
    </source>
</evidence>
<feature type="transmembrane region" description="Helical" evidence="1">
    <location>
        <begin position="257"/>
        <end position="275"/>
    </location>
</feature>
<dbReference type="RefSeq" id="WP_229706194.1">
    <property type="nucleotide sequence ID" value="NZ_BMNP01000016.1"/>
</dbReference>
<comment type="caution">
    <text evidence="3">The sequence shown here is derived from an EMBL/GenBank/DDBJ whole genome shotgun (WGS) entry which is preliminary data.</text>
</comment>
<feature type="transmembrane region" description="Helical" evidence="1">
    <location>
        <begin position="88"/>
        <end position="105"/>
    </location>
</feature>
<feature type="transmembrane region" description="Helical" evidence="1">
    <location>
        <begin position="321"/>
        <end position="337"/>
    </location>
</feature>
<name>A0A840DMZ4_9BACL</name>
<feature type="transmembrane region" description="Helical" evidence="1">
    <location>
        <begin position="296"/>
        <end position="315"/>
    </location>
</feature>
<keyword evidence="1" id="KW-0812">Transmembrane</keyword>
<keyword evidence="4" id="KW-1185">Reference proteome</keyword>
<keyword evidence="1" id="KW-1133">Transmembrane helix</keyword>
<protein>
    <recommendedName>
        <fullName evidence="2">DUF418 domain-containing protein</fullName>
    </recommendedName>
</protein>
<dbReference type="InterPro" id="IPR007349">
    <property type="entry name" value="DUF418"/>
</dbReference>
<gene>
    <name evidence="3" type="ORF">GGR02_002368</name>
</gene>
<dbReference type="AlphaFoldDB" id="A0A840DMZ4"/>
<keyword evidence="1" id="KW-0472">Membrane</keyword>
<evidence type="ECO:0000313" key="3">
    <source>
        <dbReference type="EMBL" id="MBB4074601.1"/>
    </source>
</evidence>
<dbReference type="InterPro" id="IPR052529">
    <property type="entry name" value="Bact_Transport_Assoc"/>
</dbReference>
<dbReference type="Pfam" id="PF04235">
    <property type="entry name" value="DUF418"/>
    <property type="match status" value="1"/>
</dbReference>
<evidence type="ECO:0000256" key="1">
    <source>
        <dbReference type="SAM" id="Phobius"/>
    </source>
</evidence>
<feature type="transmembrane region" description="Helical" evidence="1">
    <location>
        <begin position="45"/>
        <end position="68"/>
    </location>
</feature>
<dbReference type="Proteomes" id="UP000559598">
    <property type="component" value="Unassembled WGS sequence"/>
</dbReference>
<feature type="transmembrane region" description="Helical" evidence="1">
    <location>
        <begin position="227"/>
        <end position="245"/>
    </location>
</feature>
<feature type="transmembrane region" description="Helical" evidence="1">
    <location>
        <begin position="133"/>
        <end position="152"/>
    </location>
</feature>
<evidence type="ECO:0000313" key="4">
    <source>
        <dbReference type="Proteomes" id="UP000559598"/>
    </source>
</evidence>
<sequence length="369" mass="42329">MRLKEIDSIRGIALFGIFLVNMLDFHSPAMYMSLGNWWKDPLDRFVLAFIDVVAQASFYPLFAFLFGFSMILFREQAMKKGRSFPRLWIRRMAALLTIGLFHAFFVWHGDILITYATTGALLLLFHNAPSRTWLFAAMSCYVPHVIIAILIGSEPTRQQEAMAQEALKHYQHGTIADIFWQRLHDWMYVNDAAGFVFIVMTLLSFGLFGGYVAQIRASLSVRIIKRVALLSFCIGLPLKLLPYWLEKNEWTEYVQDMFGGPALALFYAAGMWLVSQKRWRIIADIAACGRISITNYLLQSVLCTFLFYSYGLGLYGTVRPFVGTVGAVVIYCLQVAGSRKWLQHFSIGPVEWGWRAVTYGSRPLFRRRR</sequence>
<feature type="transmembrane region" description="Helical" evidence="1">
    <location>
        <begin position="111"/>
        <end position="126"/>
    </location>
</feature>
<reference evidence="3 4" key="1">
    <citation type="submission" date="2020-08" db="EMBL/GenBank/DDBJ databases">
        <title>Genomic Encyclopedia of Type Strains, Phase IV (KMG-IV): sequencing the most valuable type-strain genomes for metagenomic binning, comparative biology and taxonomic classification.</title>
        <authorList>
            <person name="Goeker M."/>
        </authorList>
    </citation>
    <scope>NUCLEOTIDE SEQUENCE [LARGE SCALE GENOMIC DNA]</scope>
    <source>
        <strain evidence="3 4">DSM 17075</strain>
    </source>
</reference>
<accession>A0A840DMZ4</accession>
<dbReference type="PANTHER" id="PTHR30590">
    <property type="entry name" value="INNER MEMBRANE PROTEIN"/>
    <property type="match status" value="1"/>
</dbReference>
<proteinExistence type="predicted"/>